<dbReference type="OrthoDB" id="9772607at2"/>
<dbReference type="InterPro" id="IPR053142">
    <property type="entry name" value="PchR_regulatory_protein"/>
</dbReference>
<dbReference type="GO" id="GO:0043565">
    <property type="term" value="F:sequence-specific DNA binding"/>
    <property type="evidence" value="ECO:0007669"/>
    <property type="project" value="InterPro"/>
</dbReference>
<dbReference type="RefSeq" id="WP_058966194.1">
    <property type="nucleotide sequence ID" value="NZ_CABKVM010000019.1"/>
</dbReference>
<dbReference type="EMBL" id="SLUM01000002">
    <property type="protein sequence ID" value="TCL61345.1"/>
    <property type="molecule type" value="Genomic_DNA"/>
</dbReference>
<comment type="caution">
    <text evidence="4">The sequence shown here is derived from an EMBL/GenBank/DDBJ whole genome shotgun (WGS) entry which is preliminary data.</text>
</comment>
<feature type="domain" description="HTH araC/xylS-type" evidence="3">
    <location>
        <begin position="229"/>
        <end position="327"/>
    </location>
</feature>
<accession>A0A4R1R6X5</accession>
<sequence length="340" mass="37805">MKKEESTAIAQKLQTIPNGTLVVKRCGAGETGTTLFGEQFRAVTTGKGYVEAYEPFPGIAVSFNLFLASEARFRHHASDSVLEIYYCHSGRVGWNMQSGIAVYLGIGDVTAHSMTCCADSAMMFPLGYSEGISISVDLKQLSSICPEVLKDTGAEADRLRERFCSGKPSAIPSCSDLEHIFAPLFSAPISVRSSLLKLKVLEILIYLSNMKPEQKELTQYFSRQTELIKEIHQQLTEHLDQRFTIAELSKQYLINTSTLKEIFKAVYGQPIATYMKEFRVRQAMKLLRETDATIADIAARVGYQTQGKFSSAFHAIAKMSPREYRKVQGIASSDSFSKTL</sequence>
<dbReference type="SMART" id="SM00342">
    <property type="entry name" value="HTH_ARAC"/>
    <property type="match status" value="1"/>
</dbReference>
<name>A0A4R1R6X5_9FIRM</name>
<dbReference type="SUPFAM" id="SSF46689">
    <property type="entry name" value="Homeodomain-like"/>
    <property type="match status" value="1"/>
</dbReference>
<dbReference type="STRING" id="1650663.GCA_001486665_02919"/>
<keyword evidence="1" id="KW-0805">Transcription regulation</keyword>
<proteinExistence type="predicted"/>
<dbReference type="AlphaFoldDB" id="A0A4R1R6X5"/>
<dbReference type="InterPro" id="IPR018060">
    <property type="entry name" value="HTH_AraC"/>
</dbReference>
<dbReference type="PROSITE" id="PS01124">
    <property type="entry name" value="HTH_ARAC_FAMILY_2"/>
    <property type="match status" value="1"/>
</dbReference>
<gene>
    <name evidence="4" type="ORF">EDD77_10284</name>
</gene>
<keyword evidence="2" id="KW-0804">Transcription</keyword>
<keyword evidence="4" id="KW-0238">DNA-binding</keyword>
<dbReference type="PANTHER" id="PTHR47893">
    <property type="entry name" value="REGULATORY PROTEIN PCHR"/>
    <property type="match status" value="1"/>
</dbReference>
<dbReference type="InterPro" id="IPR009057">
    <property type="entry name" value="Homeodomain-like_sf"/>
</dbReference>
<protein>
    <submittedName>
        <fullName evidence="4">AraC-like DNA-binding protein</fullName>
    </submittedName>
</protein>
<reference evidence="4 5" key="1">
    <citation type="submission" date="2019-03" db="EMBL/GenBank/DDBJ databases">
        <title>Genomic Encyclopedia of Type Strains, Phase IV (KMG-IV): sequencing the most valuable type-strain genomes for metagenomic binning, comparative biology and taxonomic classification.</title>
        <authorList>
            <person name="Goeker M."/>
        </authorList>
    </citation>
    <scope>NUCLEOTIDE SEQUENCE [LARGE SCALE GENOMIC DNA]</scope>
    <source>
        <strain evidence="4 5">DSM 100451</strain>
    </source>
</reference>
<evidence type="ECO:0000259" key="3">
    <source>
        <dbReference type="PROSITE" id="PS01124"/>
    </source>
</evidence>
<dbReference type="GO" id="GO:0003700">
    <property type="term" value="F:DNA-binding transcription factor activity"/>
    <property type="evidence" value="ECO:0007669"/>
    <property type="project" value="InterPro"/>
</dbReference>
<evidence type="ECO:0000256" key="1">
    <source>
        <dbReference type="ARBA" id="ARBA00023015"/>
    </source>
</evidence>
<dbReference type="PANTHER" id="PTHR47893:SF1">
    <property type="entry name" value="REGULATORY PROTEIN PCHR"/>
    <property type="match status" value="1"/>
</dbReference>
<organism evidence="4 5">
    <name type="scientific">Allofournierella massiliensis</name>
    <dbReference type="NCBI Taxonomy" id="1650663"/>
    <lineage>
        <taxon>Bacteria</taxon>
        <taxon>Bacillati</taxon>
        <taxon>Bacillota</taxon>
        <taxon>Clostridia</taxon>
        <taxon>Eubacteriales</taxon>
        <taxon>Oscillospiraceae</taxon>
        <taxon>Allofournierella</taxon>
    </lineage>
</organism>
<dbReference type="Gene3D" id="1.10.10.60">
    <property type="entry name" value="Homeodomain-like"/>
    <property type="match status" value="1"/>
</dbReference>
<evidence type="ECO:0000313" key="4">
    <source>
        <dbReference type="EMBL" id="TCL61345.1"/>
    </source>
</evidence>
<dbReference type="Pfam" id="PF12833">
    <property type="entry name" value="HTH_18"/>
    <property type="match status" value="1"/>
</dbReference>
<dbReference type="Proteomes" id="UP000295184">
    <property type="component" value="Unassembled WGS sequence"/>
</dbReference>
<evidence type="ECO:0000313" key="5">
    <source>
        <dbReference type="Proteomes" id="UP000295184"/>
    </source>
</evidence>
<evidence type="ECO:0000256" key="2">
    <source>
        <dbReference type="ARBA" id="ARBA00023163"/>
    </source>
</evidence>